<dbReference type="GO" id="GO:0070628">
    <property type="term" value="F:proteasome binding"/>
    <property type="evidence" value="ECO:0007669"/>
    <property type="project" value="TreeGrafter"/>
</dbReference>
<dbReference type="GO" id="GO:0005737">
    <property type="term" value="C:cytoplasm"/>
    <property type="evidence" value="ECO:0007669"/>
    <property type="project" value="UniProtKB-SubCell"/>
</dbReference>
<evidence type="ECO:0000256" key="3">
    <source>
        <dbReference type="ARBA" id="ARBA00022490"/>
    </source>
</evidence>
<protein>
    <recommendedName>
        <fullName evidence="6">Pru domain-containing protein</fullName>
    </recommendedName>
</protein>
<dbReference type="GO" id="GO:0005634">
    <property type="term" value="C:nucleus"/>
    <property type="evidence" value="ECO:0007669"/>
    <property type="project" value="UniProtKB-SubCell"/>
</dbReference>
<keyword evidence="5" id="KW-0539">Nucleus</keyword>
<dbReference type="PROSITE" id="PS51917">
    <property type="entry name" value="PRU"/>
    <property type="match status" value="1"/>
</dbReference>
<feature type="domain" description="Pru" evidence="6">
    <location>
        <begin position="18"/>
        <end position="131"/>
    </location>
</feature>
<comment type="subcellular location">
    <subcellularLocation>
        <location evidence="2">Cytoplasm</location>
    </subcellularLocation>
    <subcellularLocation>
        <location evidence="1">Nucleus</location>
    </subcellularLocation>
</comment>
<dbReference type="Gene3D" id="2.30.29.70">
    <property type="entry name" value="Proteasomal ubiquitin receptor Rpn13/ADRM1"/>
    <property type="match status" value="1"/>
</dbReference>
<comment type="caution">
    <text evidence="7">The sequence shown here is derived from an EMBL/GenBank/DDBJ whole genome shotgun (WGS) entry which is preliminary data.</text>
</comment>
<dbReference type="OrthoDB" id="340431at2759"/>
<evidence type="ECO:0000256" key="2">
    <source>
        <dbReference type="ARBA" id="ARBA00004496"/>
    </source>
</evidence>
<evidence type="ECO:0000313" key="7">
    <source>
        <dbReference type="EMBL" id="ORC92258.1"/>
    </source>
</evidence>
<dbReference type="InterPro" id="IPR044868">
    <property type="entry name" value="Rpn13/ADRM1_Pru"/>
</dbReference>
<organism evidence="7 8">
    <name type="scientific">Trypanosoma theileri</name>
    <dbReference type="NCBI Taxonomy" id="67003"/>
    <lineage>
        <taxon>Eukaryota</taxon>
        <taxon>Discoba</taxon>
        <taxon>Euglenozoa</taxon>
        <taxon>Kinetoplastea</taxon>
        <taxon>Metakinetoplastina</taxon>
        <taxon>Trypanosomatida</taxon>
        <taxon>Trypanosomatidae</taxon>
        <taxon>Trypanosoma</taxon>
    </lineage>
</organism>
<evidence type="ECO:0000259" key="6">
    <source>
        <dbReference type="PROSITE" id="PS51917"/>
    </source>
</evidence>
<keyword evidence="3" id="KW-0963">Cytoplasm</keyword>
<dbReference type="InterPro" id="IPR038633">
    <property type="entry name" value="Rpn13/ADRM1_Pru_sf"/>
</dbReference>
<dbReference type="GO" id="GO:0061133">
    <property type="term" value="F:endopeptidase activator activity"/>
    <property type="evidence" value="ECO:0007669"/>
    <property type="project" value="TreeGrafter"/>
</dbReference>
<reference evidence="7 8" key="1">
    <citation type="submission" date="2017-03" db="EMBL/GenBank/DDBJ databases">
        <title>An alternative strategy for trypanosome survival in the mammalian bloodstream revealed through genome and transcriptome analysis of the ubiquitous bovine parasite Trypanosoma (Megatrypanum) theileri.</title>
        <authorList>
            <person name="Kelly S."/>
            <person name="Ivens A."/>
            <person name="Mott A."/>
            <person name="O'Neill E."/>
            <person name="Emms D."/>
            <person name="Macleod O."/>
            <person name="Voorheis P."/>
            <person name="Matthews J."/>
            <person name="Matthews K."/>
            <person name="Carrington M."/>
        </authorList>
    </citation>
    <scope>NUCLEOTIDE SEQUENCE [LARGE SCALE GENOMIC DNA]</scope>
    <source>
        <strain evidence="7">Edinburgh</strain>
    </source>
</reference>
<evidence type="ECO:0000256" key="1">
    <source>
        <dbReference type="ARBA" id="ARBA00004123"/>
    </source>
</evidence>
<evidence type="ECO:0000313" key="8">
    <source>
        <dbReference type="Proteomes" id="UP000192257"/>
    </source>
</evidence>
<keyword evidence="4" id="KW-0647">Proteasome</keyword>
<dbReference type="RefSeq" id="XP_028886324.1">
    <property type="nucleotide sequence ID" value="XM_029022666.1"/>
</dbReference>
<dbReference type="EMBL" id="NBCO01000004">
    <property type="protein sequence ID" value="ORC92258.1"/>
    <property type="molecule type" value="Genomic_DNA"/>
</dbReference>
<dbReference type="InterPro" id="IPR006773">
    <property type="entry name" value="Rpn13/ADRM1"/>
</dbReference>
<gene>
    <name evidence="7" type="ORF">TM35_000044720</name>
</gene>
<evidence type="ECO:0000256" key="4">
    <source>
        <dbReference type="ARBA" id="ARBA00022942"/>
    </source>
</evidence>
<proteinExistence type="predicted"/>
<dbReference type="AlphaFoldDB" id="A0A1X0P5X9"/>
<keyword evidence="8" id="KW-1185">Reference proteome</keyword>
<dbReference type="Pfam" id="PF04683">
    <property type="entry name" value="Rpn13_ADRM1_Pru"/>
    <property type="match status" value="1"/>
</dbReference>
<name>A0A1X0P5X9_9TRYP</name>
<dbReference type="VEuPathDB" id="TriTrypDB:TM35_000044720"/>
<dbReference type="GO" id="GO:0008541">
    <property type="term" value="C:proteasome regulatory particle, lid subcomplex"/>
    <property type="evidence" value="ECO:0007669"/>
    <property type="project" value="TreeGrafter"/>
</dbReference>
<dbReference type="PANTHER" id="PTHR12225">
    <property type="entry name" value="ADHESION REGULATING MOLECULE 1 110 KDA CELL MEMBRANE GLYCOPROTEIN"/>
    <property type="match status" value="1"/>
</dbReference>
<dbReference type="PANTHER" id="PTHR12225:SF0">
    <property type="entry name" value="PROTEASOMAL UBIQUITIN RECEPTOR ADRM1"/>
    <property type="match status" value="1"/>
</dbReference>
<dbReference type="STRING" id="67003.A0A1X0P5X9"/>
<dbReference type="Proteomes" id="UP000192257">
    <property type="component" value="Unassembled WGS sequence"/>
</dbReference>
<sequence length="276" mass="32318">MTMSRNHCLLQRYRSPRDMHDMSLVIPAGRMVLENGIVHPLLGRGNLCMVRERMKDKLYLAWFNHDGNECESFRGKPGTITVNWVEKCKTGRVVLFTIKDSNKLLFYWLQSKSTDDDVALMNEMKRLIRRTIIILPPSEIRREMQRNNPKNIQMPTLRRILAEVTAKESTVEVDLVEIFTSSKLAEELEENREFYMSRMKRNVTASVVEADDLLDPLKFVQDSRVHWTAVMIDNLLRDESLYELLCCLFPPDFPATKPGVTNFLMNLHRLDSRRRK</sequence>
<accession>A0A1X0P5X9</accession>
<dbReference type="GeneID" id="39982446"/>
<evidence type="ECO:0000256" key="5">
    <source>
        <dbReference type="ARBA" id="ARBA00023242"/>
    </source>
</evidence>